<accession>A0A1J5RIJ8</accession>
<dbReference type="GO" id="GO:0102318">
    <property type="term" value="F:2-deoxystreptamine glucosyltransferase activity"/>
    <property type="evidence" value="ECO:0007669"/>
    <property type="project" value="UniProtKB-EC"/>
</dbReference>
<dbReference type="EC" id="2.4.1.283" evidence="2"/>
<dbReference type="PANTHER" id="PTHR12526:SF635">
    <property type="entry name" value="GLYCOSYL TRANSFERASE GROUP 1"/>
    <property type="match status" value="1"/>
</dbReference>
<organism evidence="2">
    <name type="scientific">mine drainage metagenome</name>
    <dbReference type="NCBI Taxonomy" id="410659"/>
    <lineage>
        <taxon>unclassified sequences</taxon>
        <taxon>metagenomes</taxon>
        <taxon>ecological metagenomes</taxon>
    </lineage>
</organism>
<evidence type="ECO:0000313" key="2">
    <source>
        <dbReference type="EMBL" id="OIQ95601.1"/>
    </source>
</evidence>
<dbReference type="EC" id="2.4.1.284" evidence="2"/>
<dbReference type="PANTHER" id="PTHR12526">
    <property type="entry name" value="GLYCOSYLTRANSFERASE"/>
    <property type="match status" value="1"/>
</dbReference>
<dbReference type="Pfam" id="PF00534">
    <property type="entry name" value="Glycos_transf_1"/>
    <property type="match status" value="1"/>
</dbReference>
<keyword evidence="2" id="KW-0328">Glycosyltransferase</keyword>
<name>A0A1J5RIJ8_9ZZZZ</name>
<gene>
    <name evidence="2" type="primary">kanF_2</name>
    <name evidence="2" type="ORF">GALL_223760</name>
</gene>
<dbReference type="GO" id="GO:0102319">
    <property type="term" value="F:2-deoxystreptamine N-acetyl-D-glucosaminyltransferase activity"/>
    <property type="evidence" value="ECO:0007669"/>
    <property type="project" value="UniProtKB-EC"/>
</dbReference>
<dbReference type="Gene3D" id="3.40.50.2000">
    <property type="entry name" value="Glycogen Phosphorylase B"/>
    <property type="match status" value="2"/>
</dbReference>
<dbReference type="AlphaFoldDB" id="A0A1J5RIJ8"/>
<evidence type="ECO:0000259" key="1">
    <source>
        <dbReference type="Pfam" id="PF00534"/>
    </source>
</evidence>
<dbReference type="SUPFAM" id="SSF53756">
    <property type="entry name" value="UDP-Glycosyltransferase/glycogen phosphorylase"/>
    <property type="match status" value="1"/>
</dbReference>
<keyword evidence="2" id="KW-0808">Transferase</keyword>
<dbReference type="InterPro" id="IPR001296">
    <property type="entry name" value="Glyco_trans_1"/>
</dbReference>
<comment type="caution">
    <text evidence="2">The sequence shown here is derived from an EMBL/GenBank/DDBJ whole genome shotgun (WGS) entry which is preliminary data.</text>
</comment>
<proteinExistence type="predicted"/>
<protein>
    <submittedName>
        <fullName evidence="2">2-deoxystreptamine glucosyltransferase</fullName>
        <ecNumber evidence="2">2.4.1.283</ecNumber>
        <ecNumber evidence="2">2.4.1.284</ecNumber>
    </submittedName>
</protein>
<dbReference type="EMBL" id="MLJW01000163">
    <property type="protein sequence ID" value="OIQ95601.1"/>
    <property type="molecule type" value="Genomic_DNA"/>
</dbReference>
<sequence length="411" mass="44765">MPADPEPDGPDLQPVRRLRVLFSAYACGPGDEPEANAGWAFATAAAVHHDVWVITRPRFRAGIDARLAEDATLAQHLTVGYLDLPARVRALKRHSWDLYWYYPFWQFALTRRARALHTRIDFDVIHHVTFANDWLPCGAAYVRGPAFVWGPVGGASRLPVTRLARWLGVRGTATEVLRIVSTAVPRRIWGDGAARRAALVAAQNPDVATRFRASAARVVVEPNAAFDEPAHPGGARGDGPPVAVFAARLLAWKGGRLAVEAMAHPLLADWRLDVYGTGYEEHALRSKVRTLGMADGVHFLGHRPREQLLAALASADALLFPSMHDQAGWVAAEASAMGCPVVCLPLGGPPVLAGPNARVVSLEGDLVENLAVELDRAKRERGIPHQRWTTDRLPSLLKGWYAEATARSSNP</sequence>
<feature type="domain" description="Glycosyl transferase family 1" evidence="1">
    <location>
        <begin position="236"/>
        <end position="381"/>
    </location>
</feature>
<reference evidence="2" key="1">
    <citation type="submission" date="2016-10" db="EMBL/GenBank/DDBJ databases">
        <title>Sequence of Gallionella enrichment culture.</title>
        <authorList>
            <person name="Poehlein A."/>
            <person name="Muehling M."/>
            <person name="Daniel R."/>
        </authorList>
    </citation>
    <scope>NUCLEOTIDE SEQUENCE</scope>
</reference>